<feature type="domain" description="GATA-type" evidence="7">
    <location>
        <begin position="254"/>
        <end position="306"/>
    </location>
</feature>
<dbReference type="Pfam" id="PF00320">
    <property type="entry name" value="GATA"/>
    <property type="match status" value="1"/>
</dbReference>
<dbReference type="AlphaFoldDB" id="L2GRP4"/>
<dbReference type="PROSITE" id="PS50096">
    <property type="entry name" value="IQ"/>
    <property type="match status" value="1"/>
</dbReference>
<dbReference type="RefSeq" id="XP_008075577.1">
    <property type="nucleotide sequence ID" value="XM_008077386.1"/>
</dbReference>
<evidence type="ECO:0000256" key="4">
    <source>
        <dbReference type="ARBA" id="ARBA00022833"/>
    </source>
</evidence>
<evidence type="ECO:0000256" key="5">
    <source>
        <dbReference type="ARBA" id="ARBA00023242"/>
    </source>
</evidence>
<dbReference type="PANTHER" id="PTHR10071">
    <property type="entry name" value="TRANSCRIPTION FACTOR GATA FAMILY MEMBER"/>
    <property type="match status" value="1"/>
</dbReference>
<dbReference type="OrthoDB" id="515401at2759"/>
<comment type="subcellular location">
    <subcellularLocation>
        <location evidence="1">Nucleus</location>
    </subcellularLocation>
</comment>
<dbReference type="PANTHER" id="PTHR10071:SF281">
    <property type="entry name" value="BOX A-BINDING FACTOR-RELATED"/>
    <property type="match status" value="1"/>
</dbReference>
<evidence type="ECO:0000313" key="9">
    <source>
        <dbReference type="Proteomes" id="UP000011081"/>
    </source>
</evidence>
<dbReference type="InterPro" id="IPR039355">
    <property type="entry name" value="Transcription_factor_GATA"/>
</dbReference>
<dbReference type="SMART" id="SM00401">
    <property type="entry name" value="ZnF_GATA"/>
    <property type="match status" value="1"/>
</dbReference>
<dbReference type="GO" id="GO:0045944">
    <property type="term" value="P:positive regulation of transcription by RNA polymerase II"/>
    <property type="evidence" value="ECO:0007669"/>
    <property type="project" value="TreeGrafter"/>
</dbReference>
<dbReference type="EMBL" id="GL877479">
    <property type="protein sequence ID" value="ELA45943.1"/>
    <property type="molecule type" value="Genomic_DNA"/>
</dbReference>
<dbReference type="InterPro" id="IPR013088">
    <property type="entry name" value="Znf_NHR/GATA"/>
</dbReference>
<reference evidence="9" key="1">
    <citation type="submission" date="2011-03" db="EMBL/GenBank/DDBJ databases">
        <title>The genome sequence of Vavraia culicis strain floridensis.</title>
        <authorList>
            <consortium name="The Broad Institute Genome Sequencing Platform"/>
            <person name="Cuomo C."/>
            <person name="Becnel J."/>
            <person name="Sanscrainte N."/>
            <person name="Young S.K."/>
            <person name="Zeng Q."/>
            <person name="Gargeya S."/>
            <person name="Fitzgerald M."/>
            <person name="Haas B."/>
            <person name="Abouelleil A."/>
            <person name="Alvarado L."/>
            <person name="Arachchi H.M."/>
            <person name="Berlin A."/>
            <person name="Chapman S.B."/>
            <person name="Gearin G."/>
            <person name="Goldberg J."/>
            <person name="Griggs A."/>
            <person name="Gujja S."/>
            <person name="Hansen M."/>
            <person name="Heiman D."/>
            <person name="Howarth C."/>
            <person name="Larimer J."/>
            <person name="Lui A."/>
            <person name="MacDonald P.J.P."/>
            <person name="McCowen C."/>
            <person name="Montmayeur A."/>
            <person name="Murphy C."/>
            <person name="Neiman D."/>
            <person name="Pearson M."/>
            <person name="Priest M."/>
            <person name="Roberts A."/>
            <person name="Saif S."/>
            <person name="Shea T."/>
            <person name="Sisk P."/>
            <person name="Stolte C."/>
            <person name="Sykes S."/>
            <person name="Wortman J."/>
            <person name="Nusbaum C."/>
            <person name="Birren B."/>
        </authorList>
    </citation>
    <scope>NUCLEOTIDE SEQUENCE [LARGE SCALE GENOMIC DNA]</scope>
    <source>
        <strain evidence="9">floridensis</strain>
    </source>
</reference>
<proteinExistence type="predicted"/>
<dbReference type="CDD" id="cd00202">
    <property type="entry name" value="ZnF_GATA"/>
    <property type="match status" value="1"/>
</dbReference>
<sequence length="310" mass="35279">MERMYGHNDITSGYEKHFGSGRDEDKICGQVFGVHVVEGNGTERGDGVMMSGIDDVMICTYNNEIGNRNSRGTVNINNIAYDNFTNNNLINPNLITNTNLNINYDQVNSHSTATLHDTHQVPYTYGMMSGTASNGMVNGAIGDCIVNTHGYDEYGGMIDDRIGSNFNFDNNFSRAGNNLSFDRNDNNFNFDRNSTALTPLQMLTMSWHPSVQTPFPSMTNTLYKRPSPVQSSNRGHVSREMKKRMKKCTKMSRKKADAWCAHCNTRETSLWRRLNGRFVCNACGLYYKMHGVVRPTFMKRENIRRRRKKR</sequence>
<dbReference type="STRING" id="948595.L2GRP4"/>
<evidence type="ECO:0000256" key="3">
    <source>
        <dbReference type="ARBA" id="ARBA00022771"/>
    </source>
</evidence>
<name>L2GRP4_VAVCU</name>
<dbReference type="GO" id="GO:0005634">
    <property type="term" value="C:nucleus"/>
    <property type="evidence" value="ECO:0007669"/>
    <property type="project" value="UniProtKB-SubCell"/>
</dbReference>
<dbReference type="Gene3D" id="3.30.50.10">
    <property type="entry name" value="Erythroid Transcription Factor GATA-1, subunit A"/>
    <property type="match status" value="1"/>
</dbReference>
<dbReference type="PROSITE" id="PS50114">
    <property type="entry name" value="GATA_ZN_FINGER_2"/>
    <property type="match status" value="1"/>
</dbReference>
<dbReference type="HOGENOM" id="CLU_897720_0_0_1"/>
<protein>
    <recommendedName>
        <fullName evidence="7">GATA-type domain-containing protein</fullName>
    </recommendedName>
</protein>
<organism evidence="8 9">
    <name type="scientific">Vavraia culicis (isolate floridensis)</name>
    <name type="common">Microsporidian parasite</name>
    <dbReference type="NCBI Taxonomy" id="948595"/>
    <lineage>
        <taxon>Eukaryota</taxon>
        <taxon>Fungi</taxon>
        <taxon>Fungi incertae sedis</taxon>
        <taxon>Microsporidia</taxon>
        <taxon>Pleistophoridae</taxon>
        <taxon>Vavraia</taxon>
    </lineage>
</organism>
<evidence type="ECO:0000313" key="8">
    <source>
        <dbReference type="EMBL" id="ELA45943.1"/>
    </source>
</evidence>
<keyword evidence="4" id="KW-0862">Zinc</keyword>
<dbReference type="InParanoid" id="L2GRP4"/>
<keyword evidence="2" id="KW-0479">Metal-binding</keyword>
<dbReference type="InterPro" id="IPR000679">
    <property type="entry name" value="Znf_GATA"/>
</dbReference>
<dbReference type="GO" id="GO:0008270">
    <property type="term" value="F:zinc ion binding"/>
    <property type="evidence" value="ECO:0007669"/>
    <property type="project" value="UniProtKB-KW"/>
</dbReference>
<dbReference type="GO" id="GO:0000981">
    <property type="term" value="F:DNA-binding transcription factor activity, RNA polymerase II-specific"/>
    <property type="evidence" value="ECO:0007669"/>
    <property type="project" value="TreeGrafter"/>
</dbReference>
<evidence type="ECO:0000256" key="6">
    <source>
        <dbReference type="PROSITE-ProRule" id="PRU00094"/>
    </source>
</evidence>
<dbReference type="GO" id="GO:0045165">
    <property type="term" value="P:cell fate commitment"/>
    <property type="evidence" value="ECO:0007669"/>
    <property type="project" value="TreeGrafter"/>
</dbReference>
<dbReference type="Proteomes" id="UP000011081">
    <property type="component" value="Unassembled WGS sequence"/>
</dbReference>
<keyword evidence="3 6" id="KW-0863">Zinc-finger</keyword>
<accession>L2GRP4</accession>
<dbReference type="SUPFAM" id="SSF57716">
    <property type="entry name" value="Glucocorticoid receptor-like (DNA-binding domain)"/>
    <property type="match status" value="1"/>
</dbReference>
<dbReference type="GO" id="GO:0000978">
    <property type="term" value="F:RNA polymerase II cis-regulatory region sequence-specific DNA binding"/>
    <property type="evidence" value="ECO:0007669"/>
    <property type="project" value="TreeGrafter"/>
</dbReference>
<gene>
    <name evidence="8" type="ORF">VCUG_02570</name>
</gene>
<keyword evidence="9" id="KW-1185">Reference proteome</keyword>
<evidence type="ECO:0000259" key="7">
    <source>
        <dbReference type="PROSITE" id="PS50114"/>
    </source>
</evidence>
<evidence type="ECO:0000256" key="2">
    <source>
        <dbReference type="ARBA" id="ARBA00022723"/>
    </source>
</evidence>
<keyword evidence="5" id="KW-0539">Nucleus</keyword>
<dbReference type="VEuPathDB" id="MicrosporidiaDB:VCUG_02570"/>
<evidence type="ECO:0000256" key="1">
    <source>
        <dbReference type="ARBA" id="ARBA00004123"/>
    </source>
</evidence>
<dbReference type="GeneID" id="19880431"/>
<dbReference type="GO" id="GO:0000122">
    <property type="term" value="P:negative regulation of transcription by RNA polymerase II"/>
    <property type="evidence" value="ECO:0007669"/>
    <property type="project" value="TreeGrafter"/>
</dbReference>